<gene>
    <name evidence="6" type="ORF">AN619_16760</name>
</gene>
<dbReference type="GO" id="GO:0071555">
    <property type="term" value="P:cell wall organization"/>
    <property type="evidence" value="ECO:0007669"/>
    <property type="project" value="UniProtKB-KW"/>
</dbReference>
<sequence>MKSYLKGFISLVMVLALFLTMIPNVGYGMENAKYVSIFEKVNEVDGVDAEDIAAEIGKAFREDSITFIKEASNLDDDKKEKVATLLIYNANYQNLEEFKKQVIELRDTFGLSQLESNFLNNILNLMIEDNSNFSDIQKYQPHIRKFSKKIILDFIENSISDVDEEYFHIIGKAYRADAKQFVKMIAHLPENDINKISKFIAYDTIKNDYKNTNIIIDEMTELTEKEKKILDKIEKEIGNNENRTLLSHTQSIKKSHKRTIAPIIESVEYKNSNIEVGRPTAVSVTLSDKKDITSDREYCVKLFSARNNKEYLKAIKFVKIPPGESKVEITLDQIFYSTEPTYNLVKVYSTDDTLLVEKKTNLISALGTWHIDVYLPINRNYKGHIYLWDASSECRMYAECLGRSASNASMYEYQGNTPTGEYTGYLYGPMSNTSSYGPYKVVKMTGVSGVIIESGRDGIWIHGGDPITDTSKTYYPLRPTYGCVRISNSDQQTLQNKIQNLVSNGHASTGTISISEN</sequence>
<comment type="caution">
    <text evidence="6">The sequence shown here is derived from an EMBL/GenBank/DDBJ whole genome shotgun (WGS) entry which is preliminary data.</text>
</comment>
<dbReference type="RefSeq" id="WP_068556272.1">
    <property type="nucleotide sequence ID" value="NZ_LOEE01000033.1"/>
</dbReference>
<evidence type="ECO:0008006" key="8">
    <source>
        <dbReference type="Google" id="ProtNLM"/>
    </source>
</evidence>
<evidence type="ECO:0000256" key="2">
    <source>
        <dbReference type="ARBA" id="ARBA00022679"/>
    </source>
</evidence>
<proteinExistence type="predicted"/>
<evidence type="ECO:0000313" key="7">
    <source>
        <dbReference type="Proteomes" id="UP000070456"/>
    </source>
</evidence>
<evidence type="ECO:0000256" key="5">
    <source>
        <dbReference type="ARBA" id="ARBA00023316"/>
    </source>
</evidence>
<dbReference type="GO" id="GO:0008360">
    <property type="term" value="P:regulation of cell shape"/>
    <property type="evidence" value="ECO:0007669"/>
    <property type="project" value="UniProtKB-KW"/>
</dbReference>
<keyword evidence="7" id="KW-1185">Reference proteome</keyword>
<dbReference type="Proteomes" id="UP000070456">
    <property type="component" value="Unassembled WGS sequence"/>
</dbReference>
<evidence type="ECO:0000313" key="6">
    <source>
        <dbReference type="EMBL" id="KXG75534.1"/>
    </source>
</evidence>
<organism evidence="6 7">
    <name type="scientific">Thermotalea metallivorans</name>
    <dbReference type="NCBI Taxonomy" id="520762"/>
    <lineage>
        <taxon>Bacteria</taxon>
        <taxon>Bacillati</taxon>
        <taxon>Bacillota</taxon>
        <taxon>Clostridia</taxon>
        <taxon>Peptostreptococcales</taxon>
        <taxon>Thermotaleaceae</taxon>
        <taxon>Thermotalea</taxon>
    </lineage>
</organism>
<protein>
    <recommendedName>
        <fullName evidence="8">YkuD domain-containing protein</fullName>
    </recommendedName>
</protein>
<dbReference type="EMBL" id="LOEE01000033">
    <property type="protein sequence ID" value="KXG75534.1"/>
    <property type="molecule type" value="Genomic_DNA"/>
</dbReference>
<dbReference type="AlphaFoldDB" id="A0A140L4Q9"/>
<dbReference type="OrthoDB" id="1729959at2"/>
<dbReference type="SUPFAM" id="SSF141523">
    <property type="entry name" value="L,D-transpeptidase catalytic domain-like"/>
    <property type="match status" value="1"/>
</dbReference>
<keyword evidence="4" id="KW-0573">Peptidoglycan synthesis</keyword>
<comment type="pathway">
    <text evidence="1">Cell wall biogenesis; peptidoglycan biosynthesis.</text>
</comment>
<name>A0A140L4Q9_9FIRM</name>
<evidence type="ECO:0000256" key="3">
    <source>
        <dbReference type="ARBA" id="ARBA00022960"/>
    </source>
</evidence>
<keyword evidence="2" id="KW-0808">Transferase</keyword>
<keyword evidence="3" id="KW-0133">Cell shape</keyword>
<dbReference type="CDD" id="cd16913">
    <property type="entry name" value="YkuD_like"/>
    <property type="match status" value="1"/>
</dbReference>
<dbReference type="InterPro" id="IPR038063">
    <property type="entry name" value="Transpep_catalytic_dom"/>
</dbReference>
<accession>A0A140L4Q9</accession>
<keyword evidence="5" id="KW-0961">Cell wall biogenesis/degradation</keyword>
<dbReference type="GO" id="GO:0009252">
    <property type="term" value="P:peptidoglycan biosynthetic process"/>
    <property type="evidence" value="ECO:0007669"/>
    <property type="project" value="UniProtKB-UniPathway"/>
</dbReference>
<dbReference type="UniPathway" id="UPA00219"/>
<reference evidence="6 7" key="1">
    <citation type="submission" date="2015-12" db="EMBL/GenBank/DDBJ databases">
        <title>Draft genome sequence of the thermoanaerobe Thermotalea metallivorans, an isolate from the runoff channel of the Great Artesian Basin, Australia.</title>
        <authorList>
            <person name="Patel B.K."/>
        </authorList>
    </citation>
    <scope>NUCLEOTIDE SEQUENCE [LARGE SCALE GENOMIC DNA]</scope>
    <source>
        <strain evidence="6 7">B2-1</strain>
    </source>
</reference>
<evidence type="ECO:0000256" key="4">
    <source>
        <dbReference type="ARBA" id="ARBA00022984"/>
    </source>
</evidence>
<dbReference type="InterPro" id="IPR005490">
    <property type="entry name" value="LD_TPept_cat_dom"/>
</dbReference>
<evidence type="ECO:0000256" key="1">
    <source>
        <dbReference type="ARBA" id="ARBA00004752"/>
    </source>
</evidence>
<dbReference type="GO" id="GO:0016740">
    <property type="term" value="F:transferase activity"/>
    <property type="evidence" value="ECO:0007669"/>
    <property type="project" value="UniProtKB-KW"/>
</dbReference>